<keyword evidence="6" id="KW-0677">Repeat</keyword>
<keyword evidence="13" id="KW-1185">Reference proteome</keyword>
<dbReference type="FunFam" id="3.80.10.10:FF:000275">
    <property type="entry name" value="Leucine-rich repeat receptor-like protein kinase"/>
    <property type="match status" value="1"/>
</dbReference>
<dbReference type="InterPro" id="IPR001611">
    <property type="entry name" value="Leu-rich_rpt"/>
</dbReference>
<keyword evidence="7" id="KW-1133">Transmembrane helix</keyword>
<keyword evidence="3" id="KW-0433">Leucine-rich repeat</keyword>
<keyword evidence="9" id="KW-0325">Glycoprotein</keyword>
<comment type="subcellular location">
    <subcellularLocation>
        <location evidence="1">Membrane</location>
        <topology evidence="1">Single-pass type I membrane protein</topology>
    </subcellularLocation>
</comment>
<protein>
    <recommendedName>
        <fullName evidence="11">Leucine-rich repeat-containing N-terminal plant-type domain-containing protein</fullName>
    </recommendedName>
</protein>
<dbReference type="Pfam" id="PF08263">
    <property type="entry name" value="LRRNT_2"/>
    <property type="match status" value="1"/>
</dbReference>
<reference evidence="12 13" key="1">
    <citation type="submission" date="2018-06" db="EMBL/GenBank/DDBJ databases">
        <title>The Genome of Cuscuta australis (Dodder) Provides Insight into the Evolution of Plant Parasitism.</title>
        <authorList>
            <person name="Liu H."/>
        </authorList>
    </citation>
    <scope>NUCLEOTIDE SEQUENCE [LARGE SCALE GENOMIC DNA]</scope>
    <source>
        <strain evidence="13">cv. Yunnan</strain>
        <tissue evidence="12">Vines</tissue>
    </source>
</reference>
<dbReference type="EMBL" id="NQVE01000194">
    <property type="protein sequence ID" value="RAL40639.1"/>
    <property type="molecule type" value="Genomic_DNA"/>
</dbReference>
<dbReference type="Gene3D" id="3.80.10.10">
    <property type="entry name" value="Ribonuclease Inhibitor"/>
    <property type="match status" value="1"/>
</dbReference>
<feature type="domain" description="Leucine-rich repeat-containing N-terminal plant-type" evidence="11">
    <location>
        <begin position="34"/>
        <end position="73"/>
    </location>
</feature>
<keyword evidence="8" id="KW-0472">Membrane</keyword>
<dbReference type="Proteomes" id="UP000249390">
    <property type="component" value="Unassembled WGS sequence"/>
</dbReference>
<comment type="similarity">
    <text evidence="2">Belongs to the RLP family.</text>
</comment>
<evidence type="ECO:0000256" key="1">
    <source>
        <dbReference type="ARBA" id="ARBA00004479"/>
    </source>
</evidence>
<feature type="chain" id="PRO_5016241529" description="Leucine-rich repeat-containing N-terminal plant-type domain-containing protein" evidence="10">
    <location>
        <begin position="33"/>
        <end position="193"/>
    </location>
</feature>
<dbReference type="InterPro" id="IPR013210">
    <property type="entry name" value="LRR_N_plant-typ"/>
</dbReference>
<evidence type="ECO:0000256" key="8">
    <source>
        <dbReference type="ARBA" id="ARBA00023136"/>
    </source>
</evidence>
<dbReference type="GO" id="GO:0016020">
    <property type="term" value="C:membrane"/>
    <property type="evidence" value="ECO:0007669"/>
    <property type="project" value="UniProtKB-SubCell"/>
</dbReference>
<gene>
    <name evidence="12" type="ORF">DM860_006709</name>
</gene>
<accession>A0A328D8M6</accession>
<dbReference type="PANTHER" id="PTHR47988">
    <property type="entry name" value="SOMATIC EMBRYOGENESIS RECEPTOR KINASE 1"/>
    <property type="match status" value="1"/>
</dbReference>
<name>A0A328D8M6_9ASTE</name>
<evidence type="ECO:0000256" key="4">
    <source>
        <dbReference type="ARBA" id="ARBA00022692"/>
    </source>
</evidence>
<evidence type="ECO:0000256" key="7">
    <source>
        <dbReference type="ARBA" id="ARBA00022989"/>
    </source>
</evidence>
<evidence type="ECO:0000256" key="3">
    <source>
        <dbReference type="ARBA" id="ARBA00022614"/>
    </source>
</evidence>
<evidence type="ECO:0000313" key="13">
    <source>
        <dbReference type="Proteomes" id="UP000249390"/>
    </source>
</evidence>
<evidence type="ECO:0000256" key="6">
    <source>
        <dbReference type="ARBA" id="ARBA00022737"/>
    </source>
</evidence>
<dbReference type="SUPFAM" id="SSF52058">
    <property type="entry name" value="L domain-like"/>
    <property type="match status" value="1"/>
</dbReference>
<comment type="caution">
    <text evidence="12">The sequence shown here is derived from an EMBL/GenBank/DDBJ whole genome shotgun (WGS) entry which is preliminary data.</text>
</comment>
<evidence type="ECO:0000313" key="12">
    <source>
        <dbReference type="EMBL" id="RAL40639.1"/>
    </source>
</evidence>
<evidence type="ECO:0000256" key="5">
    <source>
        <dbReference type="ARBA" id="ARBA00022729"/>
    </source>
</evidence>
<dbReference type="Pfam" id="PF00560">
    <property type="entry name" value="LRR_1"/>
    <property type="match status" value="3"/>
</dbReference>
<keyword evidence="4" id="KW-0812">Transmembrane</keyword>
<evidence type="ECO:0000256" key="2">
    <source>
        <dbReference type="ARBA" id="ARBA00009592"/>
    </source>
</evidence>
<proteinExistence type="inferred from homology"/>
<dbReference type="InterPro" id="IPR032675">
    <property type="entry name" value="LRR_dom_sf"/>
</dbReference>
<evidence type="ECO:0000256" key="10">
    <source>
        <dbReference type="SAM" id="SignalP"/>
    </source>
</evidence>
<feature type="signal peptide" evidence="10">
    <location>
        <begin position="1"/>
        <end position="32"/>
    </location>
</feature>
<organism evidence="12 13">
    <name type="scientific">Cuscuta australis</name>
    <dbReference type="NCBI Taxonomy" id="267555"/>
    <lineage>
        <taxon>Eukaryota</taxon>
        <taxon>Viridiplantae</taxon>
        <taxon>Streptophyta</taxon>
        <taxon>Embryophyta</taxon>
        <taxon>Tracheophyta</taxon>
        <taxon>Spermatophyta</taxon>
        <taxon>Magnoliopsida</taxon>
        <taxon>eudicotyledons</taxon>
        <taxon>Gunneridae</taxon>
        <taxon>Pentapetalae</taxon>
        <taxon>asterids</taxon>
        <taxon>lamiids</taxon>
        <taxon>Solanales</taxon>
        <taxon>Convolvulaceae</taxon>
        <taxon>Cuscuteae</taxon>
        <taxon>Cuscuta</taxon>
        <taxon>Cuscuta subgen. Grammica</taxon>
        <taxon>Cuscuta sect. Cleistogrammica</taxon>
    </lineage>
</organism>
<evidence type="ECO:0000256" key="9">
    <source>
        <dbReference type="ARBA" id="ARBA00023180"/>
    </source>
</evidence>
<dbReference type="AlphaFoldDB" id="A0A328D8M6"/>
<evidence type="ECO:0000259" key="11">
    <source>
        <dbReference type="Pfam" id="PF08263"/>
    </source>
</evidence>
<sequence length="193" mass="21405">MGRRRMMMMGFYTHALTAWFILLVHSFRVSLAANSEGDALNSFKTNLQDPNRVLQSWDNNLINPCTWFHVTCDDQNRVTRVEVYSNSISGQIPPELGDLTNLISLDLYGNSLTGPIPASLGKLSKLQFLRLNNNSLSGSIPVELTRTWGLNVLDLSNNRLSGIVPVTGSFSGFTPISFGNNPDLCFPTMKHPC</sequence>
<keyword evidence="5 10" id="KW-0732">Signal</keyword>